<dbReference type="AlphaFoldDB" id="A0A0M9W9A9"/>
<organism evidence="1 2">
    <name type="scientific">Penicillium nordicum</name>
    <dbReference type="NCBI Taxonomy" id="229535"/>
    <lineage>
        <taxon>Eukaryota</taxon>
        <taxon>Fungi</taxon>
        <taxon>Dikarya</taxon>
        <taxon>Ascomycota</taxon>
        <taxon>Pezizomycotina</taxon>
        <taxon>Eurotiomycetes</taxon>
        <taxon>Eurotiomycetidae</taxon>
        <taxon>Eurotiales</taxon>
        <taxon>Aspergillaceae</taxon>
        <taxon>Penicillium</taxon>
    </lineage>
</organism>
<proteinExistence type="predicted"/>
<gene>
    <name evidence="1" type="ORF">ACN38_g13244</name>
</gene>
<protein>
    <submittedName>
        <fullName evidence="1">Uncharacterized protein</fullName>
    </submittedName>
</protein>
<evidence type="ECO:0000313" key="2">
    <source>
        <dbReference type="Proteomes" id="UP000037696"/>
    </source>
</evidence>
<reference evidence="1 2" key="1">
    <citation type="submission" date="2015-08" db="EMBL/GenBank/DDBJ databases">
        <title>Genome sequencing of Penicillium nordicum.</title>
        <authorList>
            <person name="Nguyen H.D."/>
            <person name="Seifert K.A."/>
        </authorList>
    </citation>
    <scope>NUCLEOTIDE SEQUENCE [LARGE SCALE GENOMIC DNA]</scope>
    <source>
        <strain evidence="1 2">DAOMC 185683</strain>
    </source>
</reference>
<sequence>SMYATLHFDTPPSSLKPTFSWLQELPIPSFLHFFSISSR</sequence>
<accession>A0A0M9W9A9</accession>
<keyword evidence="2" id="KW-1185">Reference proteome</keyword>
<evidence type="ECO:0000313" key="1">
    <source>
        <dbReference type="EMBL" id="KOS36073.1"/>
    </source>
</evidence>
<name>A0A0M9W9A9_9EURO</name>
<feature type="non-terminal residue" evidence="1">
    <location>
        <position position="1"/>
    </location>
</feature>
<dbReference type="Proteomes" id="UP000037696">
    <property type="component" value="Unassembled WGS sequence"/>
</dbReference>
<comment type="caution">
    <text evidence="1">The sequence shown here is derived from an EMBL/GenBank/DDBJ whole genome shotgun (WGS) entry which is preliminary data.</text>
</comment>
<dbReference type="EMBL" id="LHQQ01000945">
    <property type="protein sequence ID" value="KOS36073.1"/>
    <property type="molecule type" value="Genomic_DNA"/>
</dbReference>